<proteinExistence type="predicted"/>
<evidence type="ECO:0000313" key="2">
    <source>
        <dbReference type="EMBL" id="AYV23458.1"/>
    </source>
</evidence>
<protein>
    <submittedName>
        <fullName evidence="2">Uncharacterized protein</fullName>
    </submittedName>
</protein>
<keyword evidence="1" id="KW-0812">Transmembrane</keyword>
<sequence>MGCYSLSLVIESATLNEELNLLRIITMPRKKLPVPLILLIPLCLLVVVIVAGVYRFSMSDEEILAKFPSHQAEKADVVVETILGVKVANPWTIQVPETSAFSLLTDIDIDKQVAAGSYDDGMERGNVYLLYQFKQLMFENNKLHFAVVPFAVSNQGSGVFYYLGLFNWDESRQRVILINAKLAGDRVDIESLDLSGQDVTMKFKSHGPEQSMAETPTKENSLVCTLKNGKLTGC</sequence>
<reference evidence="3" key="1">
    <citation type="submission" date="2017-09" db="EMBL/GenBank/DDBJ databases">
        <authorList>
            <person name="Girard L."/>
            <person name="Lami R."/>
            <person name="Suzuki M."/>
            <person name="Baudart J."/>
        </authorList>
    </citation>
    <scope>NUCLEOTIDE SEQUENCE</scope>
    <source>
        <strain evidence="3">17LN0615E</strain>
    </source>
</reference>
<organism evidence="2 5">
    <name type="scientific">Vibrio mediterranei</name>
    <dbReference type="NCBI Taxonomy" id="689"/>
    <lineage>
        <taxon>Bacteria</taxon>
        <taxon>Pseudomonadati</taxon>
        <taxon>Pseudomonadota</taxon>
        <taxon>Gammaproteobacteria</taxon>
        <taxon>Vibrionales</taxon>
        <taxon>Vibrionaceae</taxon>
        <taxon>Vibrio</taxon>
    </lineage>
</organism>
<feature type="transmembrane region" description="Helical" evidence="1">
    <location>
        <begin position="32"/>
        <end position="54"/>
    </location>
</feature>
<evidence type="ECO:0000313" key="5">
    <source>
        <dbReference type="Proteomes" id="UP000279760"/>
    </source>
</evidence>
<keyword evidence="1" id="KW-1133">Transmembrane helix</keyword>
<evidence type="ECO:0000256" key="1">
    <source>
        <dbReference type="SAM" id="Phobius"/>
    </source>
</evidence>
<evidence type="ECO:0000313" key="3">
    <source>
        <dbReference type="EMBL" id="PRQ68585.1"/>
    </source>
</evidence>
<reference evidence="2 5" key="3">
    <citation type="submission" date="2018-11" db="EMBL/GenBank/DDBJ databases">
        <title>Complete Genome Sequence of Vbrio mediterranei 117-T6: a Potential Pathogen Bacteria Isolated from the Conchocelis of Pyropia.</title>
        <authorList>
            <person name="Liu Q."/>
        </authorList>
    </citation>
    <scope>NUCLEOTIDE SEQUENCE [LARGE SCALE GENOMIC DNA]</scope>
    <source>
        <strain evidence="2 5">117-T6</strain>
    </source>
</reference>
<dbReference type="EMBL" id="NWTN01000002">
    <property type="protein sequence ID" value="PRQ68585.1"/>
    <property type="molecule type" value="Genomic_DNA"/>
</dbReference>
<name>A0A2S9ZS62_9VIBR</name>
<reference evidence="3 4" key="2">
    <citation type="submission" date="2018-03" db="EMBL/GenBank/DDBJ databases">
        <title>Genetic Diversity and Phenotypic Plasticity of AHL Mediated Quorum Sensing in Environmental Strains of Vibrio mediterranei.</title>
        <authorList>
            <person name="Lantoine F."/>
            <person name="Vouve F."/>
        </authorList>
    </citation>
    <scope>NUCLEOTIDE SEQUENCE [LARGE SCALE GENOMIC DNA]</scope>
    <source>
        <strain evidence="3 4">17LN0615E</strain>
    </source>
</reference>
<dbReference type="Proteomes" id="UP000238163">
    <property type="component" value="Unassembled WGS sequence"/>
</dbReference>
<dbReference type="Proteomes" id="UP000279760">
    <property type="component" value="Chromosome 2"/>
</dbReference>
<dbReference type="EMBL" id="CP033578">
    <property type="protein sequence ID" value="AYV23458.1"/>
    <property type="molecule type" value="Genomic_DNA"/>
</dbReference>
<gene>
    <name evidence="3" type="ORF">COR51_04050</name>
    <name evidence="2" type="ORF">ECB94_19375</name>
</gene>
<keyword evidence="1" id="KW-0472">Membrane</keyword>
<evidence type="ECO:0000313" key="4">
    <source>
        <dbReference type="Proteomes" id="UP000238163"/>
    </source>
</evidence>
<keyword evidence="4" id="KW-1185">Reference proteome</keyword>
<accession>A0A2S9ZS62</accession>
<dbReference type="AlphaFoldDB" id="A0A2S9ZS62"/>